<dbReference type="Proteomes" id="UP000183788">
    <property type="component" value="Unassembled WGS sequence"/>
</dbReference>
<dbReference type="AlphaFoldDB" id="A0A1K1RWV9"/>
<proteinExistence type="predicted"/>
<organism evidence="1 2">
    <name type="scientific">Chitinophaga sancti</name>
    <dbReference type="NCBI Taxonomy" id="1004"/>
    <lineage>
        <taxon>Bacteria</taxon>
        <taxon>Pseudomonadati</taxon>
        <taxon>Bacteroidota</taxon>
        <taxon>Chitinophagia</taxon>
        <taxon>Chitinophagales</taxon>
        <taxon>Chitinophagaceae</taxon>
        <taxon>Chitinophaga</taxon>
    </lineage>
</organism>
<dbReference type="OrthoDB" id="7775479at2"/>
<evidence type="ECO:0000313" key="2">
    <source>
        <dbReference type="Proteomes" id="UP000183788"/>
    </source>
</evidence>
<dbReference type="EMBL" id="FPIZ01000015">
    <property type="protein sequence ID" value="SFW76426.1"/>
    <property type="molecule type" value="Genomic_DNA"/>
</dbReference>
<evidence type="ECO:0000313" key="1">
    <source>
        <dbReference type="EMBL" id="SFW76426.1"/>
    </source>
</evidence>
<gene>
    <name evidence="1" type="ORF">SAMN05661012_04352</name>
</gene>
<name>A0A1K1RWV9_9BACT</name>
<sequence>MTPYQNLGRDSGIPSYEIGSTSITVQFNTGATYPYDYNNPGSSHVEQMKSLARAGRVLNSYIGKNVRSNYAAKLN</sequence>
<reference evidence="1 2" key="1">
    <citation type="submission" date="2016-11" db="EMBL/GenBank/DDBJ databases">
        <authorList>
            <person name="Jaros S."/>
            <person name="Januszkiewicz K."/>
            <person name="Wedrychowicz H."/>
        </authorList>
    </citation>
    <scope>NUCLEOTIDE SEQUENCE [LARGE SCALE GENOMIC DNA]</scope>
    <source>
        <strain evidence="1 2">DSM 784</strain>
    </source>
</reference>
<evidence type="ECO:0008006" key="3">
    <source>
        <dbReference type="Google" id="ProtNLM"/>
    </source>
</evidence>
<accession>A0A1K1RWV9</accession>
<protein>
    <recommendedName>
        <fullName evidence="3">KTSC domain-containing protein</fullName>
    </recommendedName>
</protein>